<protein>
    <recommendedName>
        <fullName evidence="3">F-box domain-containing protein</fullName>
    </recommendedName>
</protein>
<evidence type="ECO:0008006" key="3">
    <source>
        <dbReference type="Google" id="ProtNLM"/>
    </source>
</evidence>
<dbReference type="EMBL" id="ML977315">
    <property type="protein sequence ID" value="KAF2119570.1"/>
    <property type="molecule type" value="Genomic_DNA"/>
</dbReference>
<dbReference type="Proteomes" id="UP000799770">
    <property type="component" value="Unassembled WGS sequence"/>
</dbReference>
<proteinExistence type="predicted"/>
<sequence>MLRLSNIIKCLRRVRDTVDPPDLASTILHAPSIQDSLLSQLEIRDIFSLCLSERRLSGLYDILLRTQFNINSKLRPFFTKRPEQFRSIQARANILITGHFVQSFFHRTPIDFKRSLQLRVEKGGGADELEQFLLEDGYELTQVDNEDAITPEDRYHLNKMKLFGKKSGLKVKVFILHHTPLYNAVGRSLLTSTMAFITHDKAYAVFPHLTFFEHRTYVLSYLVQADQNERTATITHSTDRTGQLELHERKYLSLTIIGLEGLDNDDRPECDQQVLDRPRDDAIMGLLKSWKPPNYWPYYDEEVIKFLRSRRG</sequence>
<dbReference type="OrthoDB" id="10025998at2759"/>
<organism evidence="1 2">
    <name type="scientific">Lophiotrema nucula</name>
    <dbReference type="NCBI Taxonomy" id="690887"/>
    <lineage>
        <taxon>Eukaryota</taxon>
        <taxon>Fungi</taxon>
        <taxon>Dikarya</taxon>
        <taxon>Ascomycota</taxon>
        <taxon>Pezizomycotina</taxon>
        <taxon>Dothideomycetes</taxon>
        <taxon>Pleosporomycetidae</taxon>
        <taxon>Pleosporales</taxon>
        <taxon>Lophiotremataceae</taxon>
        <taxon>Lophiotrema</taxon>
    </lineage>
</organism>
<name>A0A6A5ZIY3_9PLEO</name>
<reference evidence="1" key="1">
    <citation type="journal article" date="2020" name="Stud. Mycol.">
        <title>101 Dothideomycetes genomes: a test case for predicting lifestyles and emergence of pathogens.</title>
        <authorList>
            <person name="Haridas S."/>
            <person name="Albert R."/>
            <person name="Binder M."/>
            <person name="Bloem J."/>
            <person name="Labutti K."/>
            <person name="Salamov A."/>
            <person name="Andreopoulos B."/>
            <person name="Baker S."/>
            <person name="Barry K."/>
            <person name="Bills G."/>
            <person name="Bluhm B."/>
            <person name="Cannon C."/>
            <person name="Castanera R."/>
            <person name="Culley D."/>
            <person name="Daum C."/>
            <person name="Ezra D."/>
            <person name="Gonzalez J."/>
            <person name="Henrissat B."/>
            <person name="Kuo A."/>
            <person name="Liang C."/>
            <person name="Lipzen A."/>
            <person name="Lutzoni F."/>
            <person name="Magnuson J."/>
            <person name="Mondo S."/>
            <person name="Nolan M."/>
            <person name="Ohm R."/>
            <person name="Pangilinan J."/>
            <person name="Park H.-J."/>
            <person name="Ramirez L."/>
            <person name="Alfaro M."/>
            <person name="Sun H."/>
            <person name="Tritt A."/>
            <person name="Yoshinaga Y."/>
            <person name="Zwiers L.-H."/>
            <person name="Turgeon B."/>
            <person name="Goodwin S."/>
            <person name="Spatafora J."/>
            <person name="Crous P."/>
            <person name="Grigoriev I."/>
        </authorList>
    </citation>
    <scope>NUCLEOTIDE SEQUENCE</scope>
    <source>
        <strain evidence="1">CBS 627.86</strain>
    </source>
</reference>
<gene>
    <name evidence="1" type="ORF">BDV96DRAFT_642588</name>
</gene>
<dbReference type="AlphaFoldDB" id="A0A6A5ZIY3"/>
<evidence type="ECO:0000313" key="2">
    <source>
        <dbReference type="Proteomes" id="UP000799770"/>
    </source>
</evidence>
<evidence type="ECO:0000313" key="1">
    <source>
        <dbReference type="EMBL" id="KAF2119570.1"/>
    </source>
</evidence>
<accession>A0A6A5ZIY3</accession>
<keyword evidence="2" id="KW-1185">Reference proteome</keyword>